<dbReference type="EMBL" id="JBHRTA010000008">
    <property type="protein sequence ID" value="MFC3196487.1"/>
    <property type="molecule type" value="Genomic_DNA"/>
</dbReference>
<feature type="chain" id="PRO_5045652181" description="Outer membrane protein beta-barrel domain-containing protein" evidence="1">
    <location>
        <begin position="20"/>
        <end position="217"/>
    </location>
</feature>
<keyword evidence="3" id="KW-1185">Reference proteome</keyword>
<evidence type="ECO:0000313" key="2">
    <source>
        <dbReference type="EMBL" id="MFC3196487.1"/>
    </source>
</evidence>
<comment type="caution">
    <text evidence="2">The sequence shown here is derived from an EMBL/GenBank/DDBJ whole genome shotgun (WGS) entry which is preliminary data.</text>
</comment>
<sequence length="217" mass="24675">MKQLMLITTLMLSAIVSGAQTSGKKSKEIVLLAGAIQPILLQGGNFEVDFYLPRIVFNYSHGFSLDMERKTGTTVGDAKKQSVAYHLPYSTGFGVGYRLNRYLDIRLEPKMHKFEAYYDGTRRQESVNQIVDYRTVTLGVGAYFRWKPFEKQTNALKGIFTSTSIRYWQNVWTSLDNNKHQYVNRVTNKTETLKAANIGIANTPFLFNIGIGYSIIF</sequence>
<protein>
    <recommendedName>
        <fullName evidence="4">Outer membrane protein beta-barrel domain-containing protein</fullName>
    </recommendedName>
</protein>
<evidence type="ECO:0000313" key="3">
    <source>
        <dbReference type="Proteomes" id="UP001595526"/>
    </source>
</evidence>
<gene>
    <name evidence="2" type="ORF">ACFOET_02550</name>
</gene>
<evidence type="ECO:0000256" key="1">
    <source>
        <dbReference type="SAM" id="SignalP"/>
    </source>
</evidence>
<name>A0ABV7JGU7_9SPHI</name>
<proteinExistence type="predicted"/>
<accession>A0ABV7JGU7</accession>
<reference evidence="3" key="1">
    <citation type="journal article" date="2019" name="Int. J. Syst. Evol. Microbiol.">
        <title>The Global Catalogue of Microorganisms (GCM) 10K type strain sequencing project: providing services to taxonomists for standard genome sequencing and annotation.</title>
        <authorList>
            <consortium name="The Broad Institute Genomics Platform"/>
            <consortium name="The Broad Institute Genome Sequencing Center for Infectious Disease"/>
            <person name="Wu L."/>
            <person name="Ma J."/>
        </authorList>
    </citation>
    <scope>NUCLEOTIDE SEQUENCE [LARGE SCALE GENOMIC DNA]</scope>
    <source>
        <strain evidence="3">KCTC 52416</strain>
    </source>
</reference>
<dbReference type="Proteomes" id="UP001595526">
    <property type="component" value="Unassembled WGS sequence"/>
</dbReference>
<feature type="signal peptide" evidence="1">
    <location>
        <begin position="1"/>
        <end position="19"/>
    </location>
</feature>
<keyword evidence="1" id="KW-0732">Signal</keyword>
<organism evidence="2 3">
    <name type="scientific">Parapedobacter deserti</name>
    <dbReference type="NCBI Taxonomy" id="1912957"/>
    <lineage>
        <taxon>Bacteria</taxon>
        <taxon>Pseudomonadati</taxon>
        <taxon>Bacteroidota</taxon>
        <taxon>Sphingobacteriia</taxon>
        <taxon>Sphingobacteriales</taxon>
        <taxon>Sphingobacteriaceae</taxon>
        <taxon>Parapedobacter</taxon>
    </lineage>
</organism>
<dbReference type="RefSeq" id="WP_379019246.1">
    <property type="nucleotide sequence ID" value="NZ_JBHRTA010000008.1"/>
</dbReference>
<evidence type="ECO:0008006" key="4">
    <source>
        <dbReference type="Google" id="ProtNLM"/>
    </source>
</evidence>